<sequence>MTYVMTPFDDPQAELAWMFLQSMCEGGDLDEGFALLSDDFTYWSIITRSAFEKDALRRAVEQRKKVFEINIDLRRCVNEGETVVIEGQSEGMTATGVRYDSPFVCIFETKDGLIVSLREYSDTQSFAAVFPAGANPV</sequence>
<gene>
    <name evidence="2" type="ORF">DAVIS_05066</name>
</gene>
<evidence type="ECO:0000313" key="2">
    <source>
        <dbReference type="EMBL" id="RFZ33234.1"/>
    </source>
</evidence>
<dbReference type="Pfam" id="PF12680">
    <property type="entry name" value="SnoaL_2"/>
    <property type="match status" value="1"/>
</dbReference>
<proteinExistence type="predicted"/>
<dbReference type="AlphaFoldDB" id="A0A2Z5Y8B4"/>
<dbReference type="Gene3D" id="3.10.450.50">
    <property type="match status" value="1"/>
</dbReference>
<name>A0A2Z5Y8B4_MYCMR</name>
<comment type="caution">
    <text evidence="2">The sequence shown here is derived from an EMBL/GenBank/DDBJ whole genome shotgun (WGS) entry which is preliminary data.</text>
</comment>
<dbReference type="Proteomes" id="UP000257451">
    <property type="component" value="Unassembled WGS sequence"/>
</dbReference>
<organism evidence="2 3">
    <name type="scientific">Mycobacterium marinum</name>
    <dbReference type="NCBI Taxonomy" id="1781"/>
    <lineage>
        <taxon>Bacteria</taxon>
        <taxon>Bacillati</taxon>
        <taxon>Actinomycetota</taxon>
        <taxon>Actinomycetes</taxon>
        <taxon>Mycobacteriales</taxon>
        <taxon>Mycobacteriaceae</taxon>
        <taxon>Mycobacterium</taxon>
        <taxon>Mycobacterium ulcerans group</taxon>
    </lineage>
</organism>
<dbReference type="SUPFAM" id="SSF54427">
    <property type="entry name" value="NTF2-like"/>
    <property type="match status" value="1"/>
</dbReference>
<evidence type="ECO:0000313" key="3">
    <source>
        <dbReference type="Proteomes" id="UP000257451"/>
    </source>
</evidence>
<reference evidence="2 3" key="1">
    <citation type="journal article" date="2018" name="Sci. Rep.">
        <title>Extensive genomic diversity among Mycobacterium marinum strains revealed by whole genome sequencing.</title>
        <authorList>
            <person name="Das S."/>
            <person name="Pettersson B.M."/>
            <person name="Behra P.R."/>
            <person name="Mallick A."/>
            <person name="Cheramie M."/>
            <person name="Ramesh M."/>
            <person name="Shirreff L."/>
            <person name="DuCote T."/>
            <person name="Dasgupta S."/>
            <person name="Ennis D.G."/>
            <person name="Kirsebom L.A."/>
        </authorList>
    </citation>
    <scope>NUCLEOTIDE SEQUENCE [LARGE SCALE GENOMIC DNA]</scope>
    <source>
        <strain evidence="2 3">Davis1</strain>
    </source>
</reference>
<dbReference type="InterPro" id="IPR037401">
    <property type="entry name" value="SnoaL-like"/>
</dbReference>
<evidence type="ECO:0000259" key="1">
    <source>
        <dbReference type="Pfam" id="PF12680"/>
    </source>
</evidence>
<feature type="domain" description="SnoaL-like" evidence="1">
    <location>
        <begin position="24"/>
        <end position="116"/>
    </location>
</feature>
<dbReference type="EMBL" id="PEDF01000201">
    <property type="protein sequence ID" value="RFZ33234.1"/>
    <property type="molecule type" value="Genomic_DNA"/>
</dbReference>
<accession>A0A2Z5Y8B4</accession>
<protein>
    <submittedName>
        <fullName evidence="2">SnoaL-like domain protein</fullName>
    </submittedName>
</protein>
<dbReference type="InterPro" id="IPR032710">
    <property type="entry name" value="NTF2-like_dom_sf"/>
</dbReference>